<dbReference type="PANTHER" id="PTHR28015">
    <property type="entry name" value="ATP SYNTHASE ASSEMBLY FACTOR FMC1, MITOCHONDRIAL"/>
    <property type="match status" value="1"/>
</dbReference>
<dbReference type="Pfam" id="PF13233">
    <property type="entry name" value="Complex1_LYR_2"/>
    <property type="match status" value="1"/>
</dbReference>
<dbReference type="Proteomes" id="UP001218218">
    <property type="component" value="Unassembled WGS sequence"/>
</dbReference>
<protein>
    <recommendedName>
        <fullName evidence="3">Complex 1 LYR protein</fullName>
    </recommendedName>
</protein>
<dbReference type="AlphaFoldDB" id="A0AAD7AUD0"/>
<organism evidence="1 2">
    <name type="scientific">Mycena albidolilacea</name>
    <dbReference type="NCBI Taxonomy" id="1033008"/>
    <lineage>
        <taxon>Eukaryota</taxon>
        <taxon>Fungi</taxon>
        <taxon>Dikarya</taxon>
        <taxon>Basidiomycota</taxon>
        <taxon>Agaricomycotina</taxon>
        <taxon>Agaricomycetes</taxon>
        <taxon>Agaricomycetidae</taxon>
        <taxon>Agaricales</taxon>
        <taxon>Marasmiineae</taxon>
        <taxon>Mycenaceae</taxon>
        <taxon>Mycena</taxon>
    </lineage>
</organism>
<dbReference type="GO" id="GO:0033615">
    <property type="term" value="P:mitochondrial proton-transporting ATP synthase complex assembly"/>
    <property type="evidence" value="ECO:0007669"/>
    <property type="project" value="InterPro"/>
</dbReference>
<comment type="caution">
    <text evidence="1">The sequence shown here is derived from an EMBL/GenBank/DDBJ whole genome shotgun (WGS) entry which is preliminary data.</text>
</comment>
<dbReference type="EMBL" id="JARIHO010000001">
    <property type="protein sequence ID" value="KAJ7368241.1"/>
    <property type="molecule type" value="Genomic_DNA"/>
</dbReference>
<gene>
    <name evidence="1" type="ORF">DFH08DRAFT_947177</name>
</gene>
<sequence length="106" mass="12011">MLSPATIHYRAALRELRASAVSPGKLSRPLAANFRSVIEKQKASGKYDDIENALIFMRSQRIHKVLLERYNPTGNYTAEERLEATTRRVGLQLPKSYDPNLEAEIP</sequence>
<dbReference type="PANTHER" id="PTHR28015:SF1">
    <property type="entry name" value="ATP SYNTHASE ASSEMBLY FACTOR FMC1, MITOCHONDRIAL"/>
    <property type="match status" value="1"/>
</dbReference>
<dbReference type="GO" id="GO:0005759">
    <property type="term" value="C:mitochondrial matrix"/>
    <property type="evidence" value="ECO:0007669"/>
    <property type="project" value="TreeGrafter"/>
</dbReference>
<name>A0AAD7AUD0_9AGAR</name>
<proteinExistence type="predicted"/>
<evidence type="ECO:0000313" key="2">
    <source>
        <dbReference type="Proteomes" id="UP001218218"/>
    </source>
</evidence>
<evidence type="ECO:0000313" key="1">
    <source>
        <dbReference type="EMBL" id="KAJ7368241.1"/>
    </source>
</evidence>
<keyword evidence="2" id="KW-1185">Reference proteome</keyword>
<evidence type="ECO:0008006" key="3">
    <source>
        <dbReference type="Google" id="ProtNLM"/>
    </source>
</evidence>
<reference evidence="1" key="1">
    <citation type="submission" date="2023-03" db="EMBL/GenBank/DDBJ databases">
        <title>Massive genome expansion in bonnet fungi (Mycena s.s.) driven by repeated elements and novel gene families across ecological guilds.</title>
        <authorList>
            <consortium name="Lawrence Berkeley National Laboratory"/>
            <person name="Harder C.B."/>
            <person name="Miyauchi S."/>
            <person name="Viragh M."/>
            <person name="Kuo A."/>
            <person name="Thoen E."/>
            <person name="Andreopoulos B."/>
            <person name="Lu D."/>
            <person name="Skrede I."/>
            <person name="Drula E."/>
            <person name="Henrissat B."/>
            <person name="Morin E."/>
            <person name="Kohler A."/>
            <person name="Barry K."/>
            <person name="LaButti K."/>
            <person name="Morin E."/>
            <person name="Salamov A."/>
            <person name="Lipzen A."/>
            <person name="Mereny Z."/>
            <person name="Hegedus B."/>
            <person name="Baldrian P."/>
            <person name="Stursova M."/>
            <person name="Weitz H."/>
            <person name="Taylor A."/>
            <person name="Grigoriev I.V."/>
            <person name="Nagy L.G."/>
            <person name="Martin F."/>
            <person name="Kauserud H."/>
        </authorList>
    </citation>
    <scope>NUCLEOTIDE SEQUENCE</scope>
    <source>
        <strain evidence="1">CBHHK002</strain>
    </source>
</reference>
<accession>A0AAD7AUD0</accession>
<dbReference type="InterPro" id="IPR039196">
    <property type="entry name" value="Fmc1"/>
</dbReference>